<keyword evidence="6" id="KW-0819">tRNA processing</keyword>
<feature type="domain" description="CMP/dCMP-type deaminase" evidence="11">
    <location>
        <begin position="3"/>
        <end position="123"/>
    </location>
</feature>
<dbReference type="PANTHER" id="PTHR11079:SF202">
    <property type="entry name" value="TRNA-SPECIFIC ADENOSINE DEAMINASE"/>
    <property type="match status" value="1"/>
</dbReference>
<dbReference type="AlphaFoldDB" id="A0A381TU38"/>
<gene>
    <name evidence="12" type="ORF">METZ01_LOCUS71835</name>
</gene>
<evidence type="ECO:0000256" key="4">
    <source>
        <dbReference type="ARBA" id="ARBA00012740"/>
    </source>
</evidence>
<dbReference type="InterPro" id="IPR028883">
    <property type="entry name" value="tRNA_aden_deaminase"/>
</dbReference>
<name>A0A381TU38_9ZZZZ</name>
<dbReference type="HAMAP" id="MF_00972">
    <property type="entry name" value="tRNA_aden_deaminase"/>
    <property type="match status" value="1"/>
</dbReference>
<dbReference type="Pfam" id="PF00383">
    <property type="entry name" value="dCMP_cyt_deam_1"/>
    <property type="match status" value="1"/>
</dbReference>
<evidence type="ECO:0000259" key="11">
    <source>
        <dbReference type="PROSITE" id="PS51747"/>
    </source>
</evidence>
<evidence type="ECO:0000256" key="7">
    <source>
        <dbReference type="ARBA" id="ARBA00022723"/>
    </source>
</evidence>
<dbReference type="InterPro" id="IPR002125">
    <property type="entry name" value="CMP_dCMP_dom"/>
</dbReference>
<comment type="catalytic activity">
    <reaction evidence="10">
        <text>adenosine(34) in tRNA + H2O + H(+) = inosine(34) in tRNA + NH4(+)</text>
        <dbReference type="Rhea" id="RHEA:43168"/>
        <dbReference type="Rhea" id="RHEA-COMP:10373"/>
        <dbReference type="Rhea" id="RHEA-COMP:10374"/>
        <dbReference type="ChEBI" id="CHEBI:15377"/>
        <dbReference type="ChEBI" id="CHEBI:15378"/>
        <dbReference type="ChEBI" id="CHEBI:28938"/>
        <dbReference type="ChEBI" id="CHEBI:74411"/>
        <dbReference type="ChEBI" id="CHEBI:82852"/>
        <dbReference type="EC" id="3.5.4.33"/>
    </reaction>
</comment>
<evidence type="ECO:0000313" key="12">
    <source>
        <dbReference type="EMBL" id="SVA18981.1"/>
    </source>
</evidence>
<dbReference type="CDD" id="cd01285">
    <property type="entry name" value="nucleoside_deaminase"/>
    <property type="match status" value="1"/>
</dbReference>
<protein>
    <recommendedName>
        <fullName evidence="5">tRNA-specific adenosine deaminase 2</fullName>
        <ecNumber evidence="4">3.5.4.33</ecNumber>
    </recommendedName>
</protein>
<comment type="cofactor">
    <cofactor evidence="1">
        <name>Zn(2+)</name>
        <dbReference type="ChEBI" id="CHEBI:29105"/>
    </cofactor>
</comment>
<dbReference type="GO" id="GO:0008270">
    <property type="term" value="F:zinc ion binding"/>
    <property type="evidence" value="ECO:0007669"/>
    <property type="project" value="InterPro"/>
</dbReference>
<evidence type="ECO:0000256" key="10">
    <source>
        <dbReference type="ARBA" id="ARBA00048045"/>
    </source>
</evidence>
<dbReference type="InterPro" id="IPR016193">
    <property type="entry name" value="Cytidine_deaminase-like"/>
</dbReference>
<dbReference type="PANTHER" id="PTHR11079">
    <property type="entry name" value="CYTOSINE DEAMINASE FAMILY MEMBER"/>
    <property type="match status" value="1"/>
</dbReference>
<evidence type="ECO:0000256" key="1">
    <source>
        <dbReference type="ARBA" id="ARBA00001947"/>
    </source>
</evidence>
<keyword evidence="8" id="KW-0378">Hydrolase</keyword>
<sequence length="145" mass="16412">MVKNDTYFMKFALSQAKLAKENNEVPIGAVVVYENTVISRAHNMVELLNDSTAHAEILAITSASDYLNSKYLQGCTLYTTLEPCVMCYGAIYWSKISRIVYAVDDPEKGYKSQKIQLNKKIQEKSGVLELASKDLIDNFFKKLRN</sequence>
<dbReference type="GO" id="GO:0052717">
    <property type="term" value="F:tRNA-specific adenosine-34 deaminase activity"/>
    <property type="evidence" value="ECO:0007669"/>
    <property type="project" value="UniProtKB-EC"/>
</dbReference>
<keyword evidence="9" id="KW-0862">Zinc</keyword>
<evidence type="ECO:0000256" key="3">
    <source>
        <dbReference type="ARBA" id="ARBA00011738"/>
    </source>
</evidence>
<dbReference type="Gene3D" id="3.40.140.10">
    <property type="entry name" value="Cytidine Deaminase, domain 2"/>
    <property type="match status" value="1"/>
</dbReference>
<evidence type="ECO:0000256" key="6">
    <source>
        <dbReference type="ARBA" id="ARBA00022694"/>
    </source>
</evidence>
<reference evidence="12" key="1">
    <citation type="submission" date="2018-05" db="EMBL/GenBank/DDBJ databases">
        <authorList>
            <person name="Lanie J.A."/>
            <person name="Ng W.-L."/>
            <person name="Kazmierczak K.M."/>
            <person name="Andrzejewski T.M."/>
            <person name="Davidsen T.M."/>
            <person name="Wayne K.J."/>
            <person name="Tettelin H."/>
            <person name="Glass J.I."/>
            <person name="Rusch D."/>
            <person name="Podicherti R."/>
            <person name="Tsui H.-C.T."/>
            <person name="Winkler M.E."/>
        </authorList>
    </citation>
    <scope>NUCLEOTIDE SEQUENCE</scope>
</reference>
<proteinExistence type="inferred from homology"/>
<dbReference type="PROSITE" id="PS00903">
    <property type="entry name" value="CYT_DCMP_DEAMINASES_1"/>
    <property type="match status" value="1"/>
</dbReference>
<evidence type="ECO:0000256" key="9">
    <source>
        <dbReference type="ARBA" id="ARBA00022833"/>
    </source>
</evidence>
<dbReference type="EMBL" id="UINC01005088">
    <property type="protein sequence ID" value="SVA18981.1"/>
    <property type="molecule type" value="Genomic_DNA"/>
</dbReference>
<dbReference type="SUPFAM" id="SSF53927">
    <property type="entry name" value="Cytidine deaminase-like"/>
    <property type="match status" value="1"/>
</dbReference>
<evidence type="ECO:0000256" key="2">
    <source>
        <dbReference type="ARBA" id="ARBA00010669"/>
    </source>
</evidence>
<dbReference type="EC" id="3.5.4.33" evidence="4"/>
<comment type="subunit">
    <text evidence="3">Homodimer.</text>
</comment>
<comment type="similarity">
    <text evidence="2">Belongs to the cytidine and deoxycytidylate deaminase family. ADAT2 subfamily.</text>
</comment>
<accession>A0A381TU38</accession>
<organism evidence="12">
    <name type="scientific">marine metagenome</name>
    <dbReference type="NCBI Taxonomy" id="408172"/>
    <lineage>
        <taxon>unclassified sequences</taxon>
        <taxon>metagenomes</taxon>
        <taxon>ecological metagenomes</taxon>
    </lineage>
</organism>
<evidence type="ECO:0000256" key="8">
    <source>
        <dbReference type="ARBA" id="ARBA00022801"/>
    </source>
</evidence>
<dbReference type="InterPro" id="IPR016192">
    <property type="entry name" value="APOBEC/CMP_deaminase_Zn-bd"/>
</dbReference>
<dbReference type="GO" id="GO:0002100">
    <property type="term" value="P:tRNA wobble adenosine to inosine editing"/>
    <property type="evidence" value="ECO:0007669"/>
    <property type="project" value="InterPro"/>
</dbReference>
<dbReference type="PROSITE" id="PS51747">
    <property type="entry name" value="CYT_DCMP_DEAMINASES_2"/>
    <property type="match status" value="1"/>
</dbReference>
<evidence type="ECO:0000256" key="5">
    <source>
        <dbReference type="ARBA" id="ARBA00019216"/>
    </source>
</evidence>
<keyword evidence="7" id="KW-0479">Metal-binding</keyword>